<feature type="transmembrane region" description="Helical" evidence="11">
    <location>
        <begin position="563"/>
        <end position="583"/>
    </location>
</feature>
<dbReference type="InterPro" id="IPR036259">
    <property type="entry name" value="MFS_trans_sf"/>
</dbReference>
<dbReference type="PANTHER" id="PTHR21529">
    <property type="entry name" value="MAMMARY TURMOR VIRUS RECEPTOR HOMOLOG 1, 2 MTVR1, 2"/>
    <property type="match status" value="1"/>
</dbReference>
<dbReference type="GO" id="GO:0004386">
    <property type="term" value="F:helicase activity"/>
    <property type="evidence" value="ECO:0007669"/>
    <property type="project" value="UniProtKB-UniRule"/>
</dbReference>
<keyword evidence="2 11" id="KW-0812">Transmembrane</keyword>
<dbReference type="SUPFAM" id="SSF52540">
    <property type="entry name" value="P-loop containing nucleoside triphosphate hydrolases"/>
    <property type="match status" value="1"/>
</dbReference>
<evidence type="ECO:0000259" key="13">
    <source>
        <dbReference type="PROSITE" id="PS51198"/>
    </source>
</evidence>
<evidence type="ECO:0000313" key="15">
    <source>
        <dbReference type="Proteomes" id="UP000886523"/>
    </source>
</evidence>
<dbReference type="GO" id="GO:0022857">
    <property type="term" value="F:transmembrane transporter activity"/>
    <property type="evidence" value="ECO:0007669"/>
    <property type="project" value="InterPro"/>
</dbReference>
<feature type="compositionally biased region" description="Polar residues" evidence="10">
    <location>
        <begin position="1063"/>
        <end position="1073"/>
    </location>
</feature>
<dbReference type="InterPro" id="IPR014016">
    <property type="entry name" value="UvrD-like_ATP-bd"/>
</dbReference>
<feature type="transmembrane region" description="Helical" evidence="11">
    <location>
        <begin position="12"/>
        <end position="33"/>
    </location>
</feature>
<evidence type="ECO:0000256" key="3">
    <source>
        <dbReference type="ARBA" id="ARBA00022741"/>
    </source>
</evidence>
<comment type="subcellular location">
    <subcellularLocation>
        <location evidence="1">Membrane</location>
        <topology evidence="1">Multi-pass membrane protein</topology>
    </subcellularLocation>
</comment>
<feature type="region of interest" description="Disordered" evidence="10">
    <location>
        <begin position="2698"/>
        <end position="2717"/>
    </location>
</feature>
<accession>A0A9P6AGC8</accession>
<feature type="binding site" evidence="9">
    <location>
        <begin position="1330"/>
        <end position="1337"/>
    </location>
    <ligand>
        <name>ATP</name>
        <dbReference type="ChEBI" id="CHEBI:30616"/>
    </ligand>
</feature>
<dbReference type="InterPro" id="IPR039904">
    <property type="entry name" value="TRANK1"/>
</dbReference>
<dbReference type="PANTHER" id="PTHR21529:SF4">
    <property type="entry name" value="TPR AND ANKYRIN REPEAT-CONTAINING PROTEIN 1"/>
    <property type="match status" value="1"/>
</dbReference>
<evidence type="ECO:0000256" key="11">
    <source>
        <dbReference type="SAM" id="Phobius"/>
    </source>
</evidence>
<dbReference type="InterPro" id="IPR027417">
    <property type="entry name" value="P-loop_NTPase"/>
</dbReference>
<reference evidence="14" key="1">
    <citation type="journal article" date="2020" name="Nat. Commun.">
        <title>Large-scale genome sequencing of mycorrhizal fungi provides insights into the early evolution of symbiotic traits.</title>
        <authorList>
            <person name="Miyauchi S."/>
            <person name="Kiss E."/>
            <person name="Kuo A."/>
            <person name="Drula E."/>
            <person name="Kohler A."/>
            <person name="Sanchez-Garcia M."/>
            <person name="Morin E."/>
            <person name="Andreopoulos B."/>
            <person name="Barry K.W."/>
            <person name="Bonito G."/>
            <person name="Buee M."/>
            <person name="Carver A."/>
            <person name="Chen C."/>
            <person name="Cichocki N."/>
            <person name="Clum A."/>
            <person name="Culley D."/>
            <person name="Crous P.W."/>
            <person name="Fauchery L."/>
            <person name="Girlanda M."/>
            <person name="Hayes R.D."/>
            <person name="Keri Z."/>
            <person name="LaButti K."/>
            <person name="Lipzen A."/>
            <person name="Lombard V."/>
            <person name="Magnuson J."/>
            <person name="Maillard F."/>
            <person name="Murat C."/>
            <person name="Nolan M."/>
            <person name="Ohm R.A."/>
            <person name="Pangilinan J."/>
            <person name="Pereira M.F."/>
            <person name="Perotto S."/>
            <person name="Peter M."/>
            <person name="Pfister S."/>
            <person name="Riley R."/>
            <person name="Sitrit Y."/>
            <person name="Stielow J.B."/>
            <person name="Szollosi G."/>
            <person name="Zifcakova L."/>
            <person name="Stursova M."/>
            <person name="Spatafora J.W."/>
            <person name="Tedersoo L."/>
            <person name="Vaario L.M."/>
            <person name="Yamada A."/>
            <person name="Yan M."/>
            <person name="Wang P."/>
            <person name="Xu J."/>
            <person name="Bruns T."/>
            <person name="Baldrian P."/>
            <person name="Vilgalys R."/>
            <person name="Dunand C."/>
            <person name="Henrissat B."/>
            <person name="Grigoriev I.V."/>
            <person name="Hibbett D."/>
            <person name="Nagy L.G."/>
            <person name="Martin F.M."/>
        </authorList>
    </citation>
    <scope>NUCLEOTIDE SEQUENCE</scope>
    <source>
        <strain evidence="14">UP504</strain>
    </source>
</reference>
<feature type="region of interest" description="Disordered" evidence="10">
    <location>
        <begin position="419"/>
        <end position="440"/>
    </location>
</feature>
<proteinExistence type="predicted"/>
<feature type="transmembrane region" description="Helical" evidence="11">
    <location>
        <begin position="813"/>
        <end position="832"/>
    </location>
</feature>
<dbReference type="GO" id="GO:0005524">
    <property type="term" value="F:ATP binding"/>
    <property type="evidence" value="ECO:0007669"/>
    <property type="project" value="UniProtKB-UniRule"/>
</dbReference>
<keyword evidence="4 9" id="KW-0378">Hydrolase</keyword>
<feature type="domain" description="UvrD-like helicase ATP-binding" evidence="13">
    <location>
        <begin position="1309"/>
        <end position="1713"/>
    </location>
</feature>
<evidence type="ECO:0000256" key="5">
    <source>
        <dbReference type="ARBA" id="ARBA00022806"/>
    </source>
</evidence>
<gene>
    <name evidence="14" type="ORF">BS47DRAFT_1400601</name>
</gene>
<sequence length="3054" mass="346030">MCSPPYPGALVMMWQMWTAFGIMLGYVMSLAFYHVKDTHNITGLNWRLMLGSAGLPAVSVMAQVYLLPESPRWLMKKGRYEEAFNSLLRLRNSKLQAARDLYYIHVLLEEEKLVTRNRNLLVELFTILSKPTGIPCVLYCHVIAYYSSTIFRLGGFSVINALLVLGDSAWSILSLLFLPLFVDDWFRILQSTPLRILRLVSARLPSGFISSPPSTHLVKAFQLRRRLDIPAIVGAFKPQGAFGWYAAWNMLGWLLILLLRAGDQDPPPGRTRPGVQRLNMQARGYGLRSLPAFYSQVPFASKGSDMPPFQRNKGWVEEGPTVFSDSAKCPERRDGRKQTGFGRLGYFPIRSSSASSCLWTKRNSFDLEVADGLPDVRSVKYELWAVLNIAPTSSTWPYIYICESILSAIKRISLSRKSPQSRLRPSSAVPHPAMSDHEKQNRVRPFDPRFSILHLTAIYFRSHAKLESDAEQFAKQFGLVQHLEELKKGAIIAQDPEEFDQLDQLDESDKNVLLRERTHRWSQPLTLYALVILCSMAAAVQGFHISTDPAFEPSLKTRQKNEWILGLVTGAPYLCCTVLGCWLTAPLNDLFGRRGTIFITATLSWLTCFWSGVTNSWGHLFAARFVLGLAECAPRQYPGCSGNDVADVDRFRNHAWMCELSCALPSRAVLTNVFPADVMSLAFYHVKDTHNITGLNWRLMLGSAGLPAVSVMAQVYLLPESPRWLMKKRTIRRSIQQSTQATVLTLYPTKDIHVLLEEEKLVTRNRNLLVELFTIPRNRRASLASFIVMSLPITQVPFSVLGGFSVINALLGSWGFGMVNFVFALPAVYTIDTFGRRKLLLTTFPCMAACLLMTGFAFYIDPLTHPQARVGTIAFGVYFFTVFYSPGEGPVPFTYSAEAFPLYIRDVGMSFATATTWLFNFVVALTFPRLLTAFTPPRSVRVVRSMEHAWLAPHFALRAGDQDPLPGRTRPGVQRLNMQASGIRPQVASAFYSQVPFASKGSRYAAIVRSVRLYFEPKTTDWRAGCVKADELYFVRSPFQLPSPLHDFLRMSPTKQKTKKAQDNSTVLPTYTPENMRPPRPRGGSESAISEEPKVDDPYPTVTPDKAKYFFDSPDGFGEWILLISTTALKHLREIRRADQSVFGIVQRKIKQLSNGFFSVSNQKRLGDADDIPIFEAKMTADSRLVYQIDLQVDPDFQFDRQVIRLHGVYTHAQFDHRLWSRVAQILPKNDREYRRRCNYRVEPRVRGSPSRVRTFTEEECLELHKILSLEKFIPYSTAVLRGQFEMIVSSLPLCFTAAIMSDIETTHAFAVSPAETRIINHPSSSFVIGRSGTGKTTTMVFKLLGIEQAMHHSSQMAHSSKYRQVFLTQSHILAQRVQEYYDQLARAAELSYGISHDDGHARPVERDLLHLDEEADDRSDLPKCFSDLTEKHFPLFVTFDQVRRMLENDLNLSFSKHRRPPLRRRATRKMITESGGLCALDIDGRVNDNAKATVSMEAGFVLRDNYVIFEFVLIFHRIFLRDNTLPSDHFADNVSQTSDEQARTDPSLGVISGHEDTIKTEDGYLDRADYVSLSARAHSQFSTQRDRVYDIFEKYRKMKNDSEEYDSPDRTHAILRKLHPGISAKIDFLYVDEVQDLLTIDTKLLRELCANPHGLSWGGDTAQTISAGSSFRFQDLKALIWREERDNPLVKEGVREAVRSEVFELLVNYRSHGGIVDCAASLIDLISSLFPYSIDKLQKERAVVSGPKPRIFRSGLVHFEEFLCDEGNTRMDLGARQVIIVRNDTAREELRRELGDAGLILTLIESKGLEFDDVLLHDFFNSSPATATQWRVITTKACDPIKHRVIESELKRLYVALTRARRHCWIWDSSELARPMINFWVSQNLVKIQDPSEPIPQLATESTPEEWNTTGRNLFAKKIYAEAASCFEKANRDHDRRIAEAYQIRKEARTNDDILRFKEAGMAFSACGSTSQEETAQRLYTRAAECFLQAGETNLAADNYKAASEFTKAALLYRQVGQFNDVVPLLRPPDRSTSLVDPDVANVILDVVRMQFLRTDDIARAATLFDSTDELLEYMKSWGFDRARKSLLKELEAEECVTKTTDSDDQRRAITCVLGGLWTLTFNNDFTAEASSLYKILEAMPPESLSDDARDEASIFKAIAHRDLRELVDLSRRYISSNGLLATLCLNQILRTPLHLQMSSLAGISVMLPFVEGYSRLILGLLQHPDICNAGGAQKLLGFTPAVDPYSSELLPDQYAVASKSSYLSALIQRGSRTEHEGVISGWELGFIVRSDLAECVHRLLEEVHFTLINAPALQPCRGIVLYNNCDRFQCARDHSLSTDTVSMRARVHMQAILALSSLWGVGWPPYKYDIRRRIKTIWIEKFYTSLYPLVNRMGNASESLVLSCPESKRAIPVMQAWIHEDISRLHPLRFHQFNPRFLTDTLTLTTLAYLLHQSLPQHFVGARGLHERHRLLNRNNGEYSVVQDLLASFDSNAKSRLYQGALFIGHVVENHLPVDINVLVHFLEYLALAIIMNHRQNWPQPFHNITMPRSWILAALRGPRQPESVWDLDFDLLLGPVRVLLRILYSRDGSGLRFESLTLGYRESYYPSSRQLSPRWAPPTDIIVGTLACGTIIFADEVGIKRALEYNAFRPLDAGPTTAPQVVPDVETPPVAVQDTDTIEIPGVDKGVNEIDAVPEEEATNEEWSPKDHAKEGWGPEDAAKEEFELSGRQEDEEGVWYRRYVDRKNARRVKTLLVRQWEECVADVSEIKLVDDQVRLSYWIKMLRGPLPHVLCVVETLLVVVRKIKETAKRGLPKAEHGELENIRDTQNLMTKIYRELLAARKMISPKHEIYRTGNLMGLKKGGSHPAKLGVQLLEPSSRRAKTAAKLLDKYGEAKCALLESSLRQWDTPISGQLLPATAKLTACSIFRTDISDPGHVSFEARRHEFLRIAGRGVTPALHWDDDDHPNPREGTPRNISAIDNFWGIVFTLDEYYSGKSLTTFSITPWKRPERLGGRIIEAPSHIGGPRLTPGHGSSFFIQYEPKLEFSFLFR</sequence>
<name>A0A9P6AGC8_9AGAM</name>
<dbReference type="GO" id="GO:0016020">
    <property type="term" value="C:membrane"/>
    <property type="evidence" value="ECO:0007669"/>
    <property type="project" value="UniProtKB-SubCell"/>
</dbReference>
<dbReference type="PROSITE" id="PS51198">
    <property type="entry name" value="UVRD_HELICASE_ATP_BIND"/>
    <property type="match status" value="1"/>
</dbReference>
<evidence type="ECO:0000256" key="7">
    <source>
        <dbReference type="ARBA" id="ARBA00022989"/>
    </source>
</evidence>
<keyword evidence="5 9" id="KW-0347">Helicase</keyword>
<dbReference type="Proteomes" id="UP000886523">
    <property type="component" value="Unassembled WGS sequence"/>
</dbReference>
<keyword evidence="3 9" id="KW-0547">Nucleotide-binding</keyword>
<feature type="transmembrane region" description="Helical" evidence="11">
    <location>
        <begin position="866"/>
        <end position="886"/>
    </location>
</feature>
<dbReference type="InterPro" id="IPR020846">
    <property type="entry name" value="MFS_dom"/>
</dbReference>
<evidence type="ECO:0000256" key="8">
    <source>
        <dbReference type="ARBA" id="ARBA00023136"/>
    </source>
</evidence>
<feature type="transmembrane region" description="Helical" evidence="11">
    <location>
        <begin position="525"/>
        <end position="543"/>
    </location>
</feature>
<feature type="region of interest" description="Disordered" evidence="10">
    <location>
        <begin position="1054"/>
        <end position="1098"/>
    </location>
</feature>
<evidence type="ECO:0008006" key="16">
    <source>
        <dbReference type="Google" id="ProtNLM"/>
    </source>
</evidence>
<feature type="transmembrane region" description="Helical" evidence="11">
    <location>
        <begin position="45"/>
        <end position="66"/>
    </location>
</feature>
<evidence type="ECO:0000256" key="6">
    <source>
        <dbReference type="ARBA" id="ARBA00022840"/>
    </source>
</evidence>
<keyword evidence="7 11" id="KW-1133">Transmembrane helix</keyword>
<protein>
    <recommendedName>
        <fullName evidence="16">UvrD-like helicase ATP-binding domain-containing protein</fullName>
    </recommendedName>
</protein>
<feature type="compositionally biased region" description="Basic and acidic residues" evidence="10">
    <location>
        <begin position="2706"/>
        <end position="2717"/>
    </location>
</feature>
<keyword evidence="15" id="KW-1185">Reference proteome</keyword>
<evidence type="ECO:0000259" key="12">
    <source>
        <dbReference type="PROSITE" id="PS50850"/>
    </source>
</evidence>
<dbReference type="EMBL" id="MU129166">
    <property type="protein sequence ID" value="KAF9505213.1"/>
    <property type="molecule type" value="Genomic_DNA"/>
</dbReference>
<feature type="transmembrane region" description="Helical" evidence="11">
    <location>
        <begin position="783"/>
        <end position="807"/>
    </location>
</feature>
<evidence type="ECO:0000256" key="9">
    <source>
        <dbReference type="PROSITE-ProRule" id="PRU00560"/>
    </source>
</evidence>
<dbReference type="Gene3D" id="1.20.1250.20">
    <property type="entry name" value="MFS general substrate transporter like domains"/>
    <property type="match status" value="2"/>
</dbReference>
<feature type="transmembrane region" description="Helical" evidence="11">
    <location>
        <begin position="699"/>
        <end position="719"/>
    </location>
</feature>
<feature type="transmembrane region" description="Helical" evidence="11">
    <location>
        <begin position="158"/>
        <end position="182"/>
    </location>
</feature>
<evidence type="ECO:0000256" key="10">
    <source>
        <dbReference type="SAM" id="MobiDB-lite"/>
    </source>
</evidence>
<dbReference type="Gene3D" id="3.40.50.300">
    <property type="entry name" value="P-loop containing nucleotide triphosphate hydrolases"/>
    <property type="match status" value="2"/>
</dbReference>
<comment type="caution">
    <text evidence="14">The sequence shown here is derived from an EMBL/GenBank/DDBJ whole genome shotgun (WGS) entry which is preliminary data.</text>
</comment>
<dbReference type="SUPFAM" id="SSF103473">
    <property type="entry name" value="MFS general substrate transporter"/>
    <property type="match status" value="2"/>
</dbReference>
<evidence type="ECO:0000256" key="1">
    <source>
        <dbReference type="ARBA" id="ARBA00004141"/>
    </source>
</evidence>
<evidence type="ECO:0000313" key="14">
    <source>
        <dbReference type="EMBL" id="KAF9505213.1"/>
    </source>
</evidence>
<feature type="transmembrane region" description="Helical" evidence="11">
    <location>
        <begin position="242"/>
        <end position="262"/>
    </location>
</feature>
<feature type="transmembrane region" description="Helical" evidence="11">
    <location>
        <begin position="124"/>
        <end position="146"/>
    </location>
</feature>
<feature type="transmembrane region" description="Helical" evidence="11">
    <location>
        <begin position="839"/>
        <end position="860"/>
    </location>
</feature>
<keyword evidence="6 9" id="KW-0067">ATP-binding</keyword>
<evidence type="ECO:0000256" key="2">
    <source>
        <dbReference type="ARBA" id="ARBA00022692"/>
    </source>
</evidence>
<organism evidence="14 15">
    <name type="scientific">Hydnum rufescens UP504</name>
    <dbReference type="NCBI Taxonomy" id="1448309"/>
    <lineage>
        <taxon>Eukaryota</taxon>
        <taxon>Fungi</taxon>
        <taxon>Dikarya</taxon>
        <taxon>Basidiomycota</taxon>
        <taxon>Agaricomycotina</taxon>
        <taxon>Agaricomycetes</taxon>
        <taxon>Cantharellales</taxon>
        <taxon>Hydnaceae</taxon>
        <taxon>Hydnum</taxon>
    </lineage>
</organism>
<dbReference type="Pfam" id="PF00083">
    <property type="entry name" value="Sugar_tr"/>
    <property type="match status" value="2"/>
</dbReference>
<dbReference type="OrthoDB" id="3156807at2759"/>
<dbReference type="InterPro" id="IPR005828">
    <property type="entry name" value="MFS_sugar_transport-like"/>
</dbReference>
<feature type="transmembrane region" description="Helical" evidence="11">
    <location>
        <begin position="907"/>
        <end position="931"/>
    </location>
</feature>
<dbReference type="PROSITE" id="PS50850">
    <property type="entry name" value="MFS"/>
    <property type="match status" value="1"/>
</dbReference>
<feature type="domain" description="Major facilitator superfamily (MFS) profile" evidence="12">
    <location>
        <begin position="530"/>
        <end position="956"/>
    </location>
</feature>
<dbReference type="GO" id="GO:0016787">
    <property type="term" value="F:hydrolase activity"/>
    <property type="evidence" value="ECO:0007669"/>
    <property type="project" value="UniProtKB-UniRule"/>
</dbReference>
<keyword evidence="8 11" id="KW-0472">Membrane</keyword>
<feature type="transmembrane region" description="Helical" evidence="11">
    <location>
        <begin position="595"/>
        <end position="613"/>
    </location>
</feature>
<evidence type="ECO:0000256" key="4">
    <source>
        <dbReference type="ARBA" id="ARBA00022801"/>
    </source>
</evidence>